<proteinExistence type="predicted"/>
<evidence type="ECO:0000256" key="8">
    <source>
        <dbReference type="ARBA" id="ARBA00022842"/>
    </source>
</evidence>
<dbReference type="EMBL" id="JBHSWD010000003">
    <property type="protein sequence ID" value="MFC6592912.1"/>
    <property type="molecule type" value="Genomic_DNA"/>
</dbReference>
<evidence type="ECO:0000256" key="5">
    <source>
        <dbReference type="ARBA" id="ARBA00022679"/>
    </source>
</evidence>
<feature type="compositionally biased region" description="Basic and acidic residues" evidence="11">
    <location>
        <begin position="165"/>
        <end position="176"/>
    </location>
</feature>
<dbReference type="EC" id="2.7.1.180" evidence="2"/>
<keyword evidence="6" id="KW-0479">Metal-binding</keyword>
<keyword evidence="4" id="KW-0285">Flavoprotein</keyword>
<dbReference type="InterPro" id="IPR024932">
    <property type="entry name" value="ApbE"/>
</dbReference>
<comment type="catalytic activity">
    <reaction evidence="10">
        <text>L-threonyl-[protein] + FAD = FMN-L-threonyl-[protein] + AMP + H(+)</text>
        <dbReference type="Rhea" id="RHEA:36847"/>
        <dbReference type="Rhea" id="RHEA-COMP:11060"/>
        <dbReference type="Rhea" id="RHEA-COMP:11061"/>
        <dbReference type="ChEBI" id="CHEBI:15378"/>
        <dbReference type="ChEBI" id="CHEBI:30013"/>
        <dbReference type="ChEBI" id="CHEBI:57692"/>
        <dbReference type="ChEBI" id="CHEBI:74257"/>
        <dbReference type="ChEBI" id="CHEBI:456215"/>
        <dbReference type="EC" id="2.7.1.180"/>
    </reaction>
</comment>
<dbReference type="GO" id="GO:0016740">
    <property type="term" value="F:transferase activity"/>
    <property type="evidence" value="ECO:0007669"/>
    <property type="project" value="UniProtKB-KW"/>
</dbReference>
<evidence type="ECO:0000256" key="1">
    <source>
        <dbReference type="ARBA" id="ARBA00001946"/>
    </source>
</evidence>
<comment type="caution">
    <text evidence="12">The sequence shown here is derived from an EMBL/GenBank/DDBJ whole genome shotgun (WGS) entry which is preliminary data.</text>
</comment>
<evidence type="ECO:0000256" key="9">
    <source>
        <dbReference type="ARBA" id="ARBA00031306"/>
    </source>
</evidence>
<dbReference type="SUPFAM" id="SSF143631">
    <property type="entry name" value="ApbE-like"/>
    <property type="match status" value="1"/>
</dbReference>
<feature type="region of interest" description="Disordered" evidence="11">
    <location>
        <begin position="131"/>
        <end position="176"/>
    </location>
</feature>
<evidence type="ECO:0000256" key="4">
    <source>
        <dbReference type="ARBA" id="ARBA00022630"/>
    </source>
</evidence>
<dbReference type="Pfam" id="PF02424">
    <property type="entry name" value="ApbE"/>
    <property type="match status" value="1"/>
</dbReference>
<reference evidence="13" key="1">
    <citation type="journal article" date="2019" name="Int. J. Syst. Evol. Microbiol.">
        <title>The Global Catalogue of Microorganisms (GCM) 10K type strain sequencing project: providing services to taxonomists for standard genome sequencing and annotation.</title>
        <authorList>
            <consortium name="The Broad Institute Genomics Platform"/>
            <consortium name="The Broad Institute Genome Sequencing Center for Infectious Disease"/>
            <person name="Wu L."/>
            <person name="Ma J."/>
        </authorList>
    </citation>
    <scope>NUCLEOTIDE SEQUENCE [LARGE SCALE GENOMIC DNA]</scope>
    <source>
        <strain evidence="13">CGMCC 1.15772</strain>
    </source>
</reference>
<dbReference type="RefSeq" id="WP_380084024.1">
    <property type="nucleotide sequence ID" value="NZ_JBHSWD010000003.1"/>
</dbReference>
<evidence type="ECO:0000256" key="7">
    <source>
        <dbReference type="ARBA" id="ARBA00022827"/>
    </source>
</evidence>
<keyword evidence="5 12" id="KW-0808">Transferase</keyword>
<evidence type="ECO:0000256" key="3">
    <source>
        <dbReference type="ARBA" id="ARBA00016337"/>
    </source>
</evidence>
<keyword evidence="13" id="KW-1185">Reference proteome</keyword>
<evidence type="ECO:0000313" key="13">
    <source>
        <dbReference type="Proteomes" id="UP001596297"/>
    </source>
</evidence>
<evidence type="ECO:0000313" key="12">
    <source>
        <dbReference type="EMBL" id="MFC6592912.1"/>
    </source>
</evidence>
<evidence type="ECO:0000256" key="11">
    <source>
        <dbReference type="SAM" id="MobiDB-lite"/>
    </source>
</evidence>
<dbReference type="InterPro" id="IPR003374">
    <property type="entry name" value="ApbE-like_sf"/>
</dbReference>
<feature type="compositionally biased region" description="Basic residues" evidence="11">
    <location>
        <begin position="150"/>
        <end position="164"/>
    </location>
</feature>
<gene>
    <name evidence="12" type="ORF">ACFP81_13495</name>
</gene>
<dbReference type="Gene3D" id="3.10.520.10">
    <property type="entry name" value="ApbE-like domains"/>
    <property type="match status" value="1"/>
</dbReference>
<dbReference type="Proteomes" id="UP001596297">
    <property type="component" value="Unassembled WGS sequence"/>
</dbReference>
<name>A0ABW1YEV2_9DEIO</name>
<evidence type="ECO:0000256" key="2">
    <source>
        <dbReference type="ARBA" id="ARBA00011955"/>
    </source>
</evidence>
<organism evidence="12 13">
    <name type="scientific">Deinococcus lacus</name>
    <dbReference type="NCBI Taxonomy" id="392561"/>
    <lineage>
        <taxon>Bacteria</taxon>
        <taxon>Thermotogati</taxon>
        <taxon>Deinococcota</taxon>
        <taxon>Deinococci</taxon>
        <taxon>Deinococcales</taxon>
        <taxon>Deinococcaceae</taxon>
        <taxon>Deinococcus</taxon>
    </lineage>
</organism>
<accession>A0ABW1YEV2</accession>
<dbReference type="PANTHER" id="PTHR30040:SF2">
    <property type="entry name" value="FAD:PROTEIN FMN TRANSFERASE"/>
    <property type="match status" value="1"/>
</dbReference>
<protein>
    <recommendedName>
        <fullName evidence="3">FAD:protein FMN transferase</fullName>
        <ecNumber evidence="2">2.7.1.180</ecNumber>
    </recommendedName>
    <alternativeName>
        <fullName evidence="9">Flavin transferase</fullName>
    </alternativeName>
</protein>
<evidence type="ECO:0000256" key="6">
    <source>
        <dbReference type="ARBA" id="ARBA00022723"/>
    </source>
</evidence>
<comment type="cofactor">
    <cofactor evidence="1">
        <name>Mg(2+)</name>
        <dbReference type="ChEBI" id="CHEBI:18420"/>
    </cofactor>
</comment>
<keyword evidence="7" id="KW-0274">FAD</keyword>
<keyword evidence="8" id="KW-0460">Magnesium</keyword>
<sequence length="176" mass="19719">MWPRCLHRADYEQVLGTFLSLQIGARSRAEAAEAEKRLWDEVERLSNLLHPFDPSSELNRWQSGTQPLHLSPELQDVLALARTYQAVTGGAFHPGVVRLGELWDEAAATAAEPDPLLLQAECSRLQALRRQQRAGHAAPALPPQSECRCQRLHRGPGRAGRRAVTRRERSLGQHWG</sequence>
<evidence type="ECO:0000256" key="10">
    <source>
        <dbReference type="ARBA" id="ARBA00048540"/>
    </source>
</evidence>
<dbReference type="PANTHER" id="PTHR30040">
    <property type="entry name" value="THIAMINE BIOSYNTHESIS LIPOPROTEIN APBE"/>
    <property type="match status" value="1"/>
</dbReference>